<dbReference type="AlphaFoldDB" id="A0A5J4JGC9"/>
<keyword evidence="3" id="KW-1185">Reference proteome</keyword>
<dbReference type="EMBL" id="BKZQ01000026">
    <property type="protein sequence ID" value="GER70741.1"/>
    <property type="molecule type" value="Genomic_DNA"/>
</dbReference>
<name>A0A5J4JGC9_9BACI</name>
<proteinExistence type="predicted"/>
<reference evidence="2 3" key="1">
    <citation type="submission" date="2019-09" db="EMBL/GenBank/DDBJ databases">
        <title>Draft genome sequence of Bacillus sp. JC-7.</title>
        <authorList>
            <person name="Tanaka N."/>
            <person name="Shiwa Y."/>
            <person name="Fujita N."/>
            <person name="Tanasupawat S."/>
        </authorList>
    </citation>
    <scope>NUCLEOTIDE SEQUENCE [LARGE SCALE GENOMIC DNA]</scope>
    <source>
        <strain evidence="2 3">JC-7</strain>
    </source>
</reference>
<dbReference type="RefSeq" id="WP_151680734.1">
    <property type="nucleotide sequence ID" value="NZ_BKZP01000027.1"/>
</dbReference>
<accession>A0A5J4JGC9</accession>
<protein>
    <recommendedName>
        <fullName evidence="1">YpoC-like domain-containing protein</fullName>
    </recommendedName>
</protein>
<feature type="domain" description="YpoC-like" evidence="1">
    <location>
        <begin position="57"/>
        <end position="163"/>
    </location>
</feature>
<dbReference type="Pfam" id="PF21747">
    <property type="entry name" value="YpoC"/>
    <property type="match status" value="1"/>
</dbReference>
<organism evidence="2 3">
    <name type="scientific">Weizmannia acidilactici</name>
    <dbReference type="NCBI Taxonomy" id="2607726"/>
    <lineage>
        <taxon>Bacteria</taxon>
        <taxon>Bacillati</taxon>
        <taxon>Bacillota</taxon>
        <taxon>Bacilli</taxon>
        <taxon>Bacillales</taxon>
        <taxon>Bacillaceae</taxon>
        <taxon>Heyndrickxia</taxon>
    </lineage>
</organism>
<gene>
    <name evidence="2" type="ORF">BpJC7_20440</name>
</gene>
<comment type="caution">
    <text evidence="2">The sequence shown here is derived from an EMBL/GenBank/DDBJ whole genome shotgun (WGS) entry which is preliminary data.</text>
</comment>
<evidence type="ECO:0000313" key="2">
    <source>
        <dbReference type="EMBL" id="GER70741.1"/>
    </source>
</evidence>
<dbReference type="InterPro" id="IPR048427">
    <property type="entry name" value="YpoC"/>
</dbReference>
<evidence type="ECO:0000259" key="1">
    <source>
        <dbReference type="Pfam" id="PF21747"/>
    </source>
</evidence>
<dbReference type="Proteomes" id="UP000391919">
    <property type="component" value="Unassembled WGS sequence"/>
</dbReference>
<sequence length="168" mass="19559">MEITVPECLMHPLFFSGRKQQIDPGADSLENRGFFPYELIYASVPQNAETPWQDGKRYIPQYLEYWKGVKSMLEGQFRQREKHTKTGMLEGIAVFISILFWSNRKPVVLKGLDKELGRLETVPVNIGERLCFILNRPGSYPSFCQLSELIDEQHKHWAGKQAKVKWQK</sequence>
<evidence type="ECO:0000313" key="3">
    <source>
        <dbReference type="Proteomes" id="UP000391919"/>
    </source>
</evidence>